<feature type="transmembrane region" description="Helical" evidence="2">
    <location>
        <begin position="160"/>
        <end position="179"/>
    </location>
</feature>
<reference evidence="3 4" key="1">
    <citation type="submission" date="2024-10" db="EMBL/GenBank/DDBJ databases">
        <title>Updated reference genomes for cyclostephanoid diatoms.</title>
        <authorList>
            <person name="Roberts W.R."/>
            <person name="Alverson A.J."/>
        </authorList>
    </citation>
    <scope>NUCLEOTIDE SEQUENCE [LARGE SCALE GENOMIC DNA]</scope>
    <source>
        <strain evidence="3 4">AJA010-31</strain>
    </source>
</reference>
<dbReference type="EMBL" id="JALLPJ020000550">
    <property type="protein sequence ID" value="KAL3788769.1"/>
    <property type="molecule type" value="Genomic_DNA"/>
</dbReference>
<keyword evidence="2" id="KW-0812">Transmembrane</keyword>
<keyword evidence="2" id="KW-0472">Membrane</keyword>
<sequence length="508" mass="55803">MDLYSSSGCDFIRLDIGFVPVNEVWEGDTAYLGLFSYDTFEVNSNKWKRSFNNGCEAYSTNFVSMFIGADQTWQITRIMAYISGCASLVAVAMAWLLTITPLPASFFWPGVLLPASILSMLTGCAKFLFFDTQICTEELWFAEGADEPVAPQSCNMGDSAVYAVASVAAYFLCTILICVRSPHKRDLDPNYGIVSGPTTEVTVDSEETRAAGNADVELGTATNSETAVANMDISKDSTSEKVVQSPAPPPAQIIDISQPKGHNHVRTSSDVTTWTAASNQLALGFGDVSRIRVLSPTPDSKAKAKVDSNVVWDTSFGVFMAVDDDRDLFDGKTQRRSNVRKTDSPDNDSTVWKSPDRLPPRSSSIRTGRSIRQIRETDSGSVCSKISKVSFAETHFSEESFFYEKGSVSSANNSAPSVVSIPKRIVSSSQKTLKYSSGSPGKSRVRREDRNDAYSDHSRLDSRRERFEHLPRLNELASPKSNDDHGELINACLRDLHQSFATKEFGTM</sequence>
<protein>
    <submittedName>
        <fullName evidence="3">Uncharacterized protein</fullName>
    </submittedName>
</protein>
<accession>A0ABD3PL19</accession>
<feature type="compositionally biased region" description="Polar residues" evidence="1">
    <location>
        <begin position="430"/>
        <end position="440"/>
    </location>
</feature>
<evidence type="ECO:0000313" key="4">
    <source>
        <dbReference type="Proteomes" id="UP001530400"/>
    </source>
</evidence>
<feature type="transmembrane region" description="Helical" evidence="2">
    <location>
        <begin position="78"/>
        <end position="99"/>
    </location>
</feature>
<feature type="compositionally biased region" description="Basic and acidic residues" evidence="1">
    <location>
        <begin position="446"/>
        <end position="460"/>
    </location>
</feature>
<evidence type="ECO:0000256" key="2">
    <source>
        <dbReference type="SAM" id="Phobius"/>
    </source>
</evidence>
<evidence type="ECO:0000313" key="3">
    <source>
        <dbReference type="EMBL" id="KAL3788769.1"/>
    </source>
</evidence>
<feature type="transmembrane region" description="Helical" evidence="2">
    <location>
        <begin position="106"/>
        <end position="130"/>
    </location>
</feature>
<gene>
    <name evidence="3" type="ORF">ACHAWO_008579</name>
</gene>
<proteinExistence type="predicted"/>
<name>A0ABD3PL19_9STRA</name>
<keyword evidence="2" id="KW-1133">Transmembrane helix</keyword>
<comment type="caution">
    <text evidence="3">The sequence shown here is derived from an EMBL/GenBank/DDBJ whole genome shotgun (WGS) entry which is preliminary data.</text>
</comment>
<feature type="region of interest" description="Disordered" evidence="1">
    <location>
        <begin position="430"/>
        <end position="460"/>
    </location>
</feature>
<keyword evidence="4" id="KW-1185">Reference proteome</keyword>
<dbReference type="AlphaFoldDB" id="A0ABD3PL19"/>
<organism evidence="3 4">
    <name type="scientific">Cyclotella atomus</name>
    <dbReference type="NCBI Taxonomy" id="382360"/>
    <lineage>
        <taxon>Eukaryota</taxon>
        <taxon>Sar</taxon>
        <taxon>Stramenopiles</taxon>
        <taxon>Ochrophyta</taxon>
        <taxon>Bacillariophyta</taxon>
        <taxon>Coscinodiscophyceae</taxon>
        <taxon>Thalassiosirophycidae</taxon>
        <taxon>Stephanodiscales</taxon>
        <taxon>Stephanodiscaceae</taxon>
        <taxon>Cyclotella</taxon>
    </lineage>
</organism>
<feature type="region of interest" description="Disordered" evidence="1">
    <location>
        <begin position="333"/>
        <end position="368"/>
    </location>
</feature>
<dbReference type="Proteomes" id="UP001530400">
    <property type="component" value="Unassembled WGS sequence"/>
</dbReference>
<evidence type="ECO:0000256" key="1">
    <source>
        <dbReference type="SAM" id="MobiDB-lite"/>
    </source>
</evidence>